<dbReference type="Pfam" id="PF00270">
    <property type="entry name" value="DEAD"/>
    <property type="match status" value="1"/>
</dbReference>
<dbReference type="Pfam" id="PF00271">
    <property type="entry name" value="Helicase_C"/>
    <property type="match status" value="1"/>
</dbReference>
<accession>A0ABT3DVC4</accession>
<evidence type="ECO:0000259" key="9">
    <source>
        <dbReference type="PROSITE" id="PS51194"/>
    </source>
</evidence>
<evidence type="ECO:0000256" key="1">
    <source>
        <dbReference type="ARBA" id="ARBA00022741"/>
    </source>
</evidence>
<evidence type="ECO:0000313" key="11">
    <source>
        <dbReference type="Proteomes" id="UP001320843"/>
    </source>
</evidence>
<protein>
    <submittedName>
        <fullName evidence="10">Transcription-repair-coupling factor</fullName>
        <ecNumber evidence="10">3.6.4.-</ecNumber>
    </submittedName>
</protein>
<name>A0ABT3DVC4_9XANT</name>
<evidence type="ECO:0000256" key="3">
    <source>
        <dbReference type="ARBA" id="ARBA00022801"/>
    </source>
</evidence>
<keyword evidence="4" id="KW-0347">Helicase</keyword>
<evidence type="ECO:0000256" key="4">
    <source>
        <dbReference type="ARBA" id="ARBA00022806"/>
    </source>
</evidence>
<reference evidence="10 11" key="1">
    <citation type="submission" date="2022-06" db="EMBL/GenBank/DDBJ databases">
        <title>Dynamics of rice microbiomes reveals core vertical transmitted seed endophytes.</title>
        <authorList>
            <person name="Liao K."/>
            <person name="Zhang X."/>
        </authorList>
    </citation>
    <scope>NUCLEOTIDE SEQUENCE [LARGE SCALE GENOMIC DNA]</scope>
    <source>
        <strain evidence="10 11">YT10-10-1</strain>
    </source>
</reference>
<dbReference type="Gene3D" id="3.40.50.300">
    <property type="entry name" value="P-loop containing nucleotide triphosphate hydrolases"/>
    <property type="match status" value="2"/>
</dbReference>
<dbReference type="InterPro" id="IPR027417">
    <property type="entry name" value="P-loop_NTPase"/>
</dbReference>
<dbReference type="EMBL" id="JANFWR010000010">
    <property type="protein sequence ID" value="MCW0399224.1"/>
    <property type="molecule type" value="Genomic_DNA"/>
</dbReference>
<dbReference type="InterPro" id="IPR001650">
    <property type="entry name" value="Helicase_C-like"/>
</dbReference>
<dbReference type="RefSeq" id="WP_267122630.1">
    <property type="nucleotide sequence ID" value="NZ_JANFWR010000010.1"/>
</dbReference>
<keyword evidence="3 10" id="KW-0378">Hydrolase</keyword>
<evidence type="ECO:0000259" key="8">
    <source>
        <dbReference type="PROSITE" id="PS51192"/>
    </source>
</evidence>
<organism evidence="10 11">
    <name type="scientific">Xanthomonas sacchari</name>
    <dbReference type="NCBI Taxonomy" id="56458"/>
    <lineage>
        <taxon>Bacteria</taxon>
        <taxon>Pseudomonadati</taxon>
        <taxon>Pseudomonadota</taxon>
        <taxon>Gammaproteobacteria</taxon>
        <taxon>Lysobacterales</taxon>
        <taxon>Lysobacteraceae</taxon>
        <taxon>Xanthomonas</taxon>
    </lineage>
</organism>
<feature type="domain" description="Helicase C-terminal" evidence="9">
    <location>
        <begin position="439"/>
        <end position="611"/>
    </location>
</feature>
<proteinExistence type="predicted"/>
<keyword evidence="2" id="KW-0227">DNA damage</keyword>
<dbReference type="SMART" id="SM00490">
    <property type="entry name" value="HELICc"/>
    <property type="match status" value="1"/>
</dbReference>
<dbReference type="SUPFAM" id="SSF52540">
    <property type="entry name" value="P-loop containing nucleoside triphosphate hydrolases"/>
    <property type="match status" value="1"/>
</dbReference>
<dbReference type="PANTHER" id="PTHR47964:SF1">
    <property type="entry name" value="ATP-DEPENDENT DNA HELICASE HOMOLOG RECG, CHLOROPLASTIC"/>
    <property type="match status" value="1"/>
</dbReference>
<dbReference type="PANTHER" id="PTHR47964">
    <property type="entry name" value="ATP-DEPENDENT DNA HELICASE HOMOLOG RECG, CHLOROPLASTIC"/>
    <property type="match status" value="1"/>
</dbReference>
<dbReference type="EC" id="3.6.4.-" evidence="10"/>
<dbReference type="SMART" id="SM00487">
    <property type="entry name" value="DEXDc"/>
    <property type="match status" value="1"/>
</dbReference>
<evidence type="ECO:0000256" key="2">
    <source>
        <dbReference type="ARBA" id="ARBA00022763"/>
    </source>
</evidence>
<dbReference type="InterPro" id="IPR047112">
    <property type="entry name" value="RecG/Mfd"/>
</dbReference>
<evidence type="ECO:0000256" key="6">
    <source>
        <dbReference type="ARBA" id="ARBA00023125"/>
    </source>
</evidence>
<evidence type="ECO:0000256" key="5">
    <source>
        <dbReference type="ARBA" id="ARBA00022840"/>
    </source>
</evidence>
<gene>
    <name evidence="10" type="ORF">NB700_001780</name>
</gene>
<dbReference type="GO" id="GO:0016787">
    <property type="term" value="F:hydrolase activity"/>
    <property type="evidence" value="ECO:0007669"/>
    <property type="project" value="UniProtKB-KW"/>
</dbReference>
<dbReference type="InterPro" id="IPR014001">
    <property type="entry name" value="Helicase_ATP-bd"/>
</dbReference>
<dbReference type="PROSITE" id="PS51192">
    <property type="entry name" value="HELICASE_ATP_BIND_1"/>
    <property type="match status" value="1"/>
</dbReference>
<dbReference type="Proteomes" id="UP001320843">
    <property type="component" value="Unassembled WGS sequence"/>
</dbReference>
<dbReference type="InterPro" id="IPR011545">
    <property type="entry name" value="DEAD/DEAH_box_helicase_dom"/>
</dbReference>
<evidence type="ECO:0000313" key="10">
    <source>
        <dbReference type="EMBL" id="MCW0399224.1"/>
    </source>
</evidence>
<sequence>MVSANSSNVFVRVGKLASLGVEDRWQAAIFLPESVDDITSQHADASAVSEELFEPVVIRLLSSPTLSTRPFPVVRVIVEDRLRNQCQAQFGGNRDALDAWLDMLREGQVLCAMAKARWWRENLTLQVKDVVEKEWYGKLRPSYKGRPGGLSAPDLRRLIHQYLDEGIPEATERLVDQLKAIGPIDELLADVGCPGWSLQTLFQQAHRPRNRSYWEHSIAALTRLDALAGLHRAKTSGPKQVANPYRIETVERRLAAAGLVPTDDQRTALAVYREALNGHRPARVMTVGDVGTGKSVCIFMVAAGLADQGGRSVCMFPNSQLAVQMLQDFQAWAPDLSMSLVTGDSDDDVDLSAQILIGTTALLNRKLPRVDAVLVDEQHRFARAQREKLVGRHTHLLEFTATAIPRTEALVRIGLFRTVELRQTFAPKKIDTQMFTGVDGRRALFNLLAQDLQQGGRVLVVYPRKNLDDTDSIDCSDKGKATNPLHTVEGAFPSWRAKFGDRVAAITSDSSTAEKVATLAAFAAGTIQVLVCTTVVEVGLNLPTLYRIVIVDPTRYGLATLHQLRGRVARKGGQGYCELLCDDRLKQEQQERLAFFCSTTDGFEIAARDLELRGAGDLGGGSDRQSGADYVFLIGRKLNMSHFRQVLPIYERRVQL</sequence>
<dbReference type="PROSITE" id="PS51194">
    <property type="entry name" value="HELICASE_CTER"/>
    <property type="match status" value="1"/>
</dbReference>
<keyword evidence="11" id="KW-1185">Reference proteome</keyword>
<keyword evidence="7" id="KW-0234">DNA repair</keyword>
<comment type="caution">
    <text evidence="10">The sequence shown here is derived from an EMBL/GenBank/DDBJ whole genome shotgun (WGS) entry which is preliminary data.</text>
</comment>
<keyword evidence="5" id="KW-0067">ATP-binding</keyword>
<feature type="domain" description="Helicase ATP-binding" evidence="8">
    <location>
        <begin position="275"/>
        <end position="421"/>
    </location>
</feature>
<keyword evidence="6" id="KW-0238">DNA-binding</keyword>
<evidence type="ECO:0000256" key="7">
    <source>
        <dbReference type="ARBA" id="ARBA00023204"/>
    </source>
</evidence>
<keyword evidence="1" id="KW-0547">Nucleotide-binding</keyword>